<reference evidence="1 2" key="1">
    <citation type="submission" date="2014-05" db="EMBL/GenBank/DDBJ databases">
        <authorList>
            <person name="Sibley D."/>
            <person name="Venepally P."/>
            <person name="Karamycheva S."/>
            <person name="Hadjithomas M."/>
            <person name="Khan A."/>
            <person name="Brunk B."/>
            <person name="Roos D."/>
            <person name="Caler E."/>
            <person name="Lorenzi H."/>
        </authorList>
    </citation>
    <scope>NUCLEOTIDE SEQUENCE [LARGE SCALE GENOMIC DNA]</scope>
    <source>
        <strain evidence="1 2">RUB</strain>
    </source>
</reference>
<dbReference type="EC" id="2.7.1.78" evidence="1"/>
<comment type="caution">
    <text evidence="1">The sequence shown here is derived from an EMBL/GenBank/DDBJ whole genome shotgun (WGS) entry which is preliminary data.</text>
</comment>
<keyword evidence="1" id="KW-0418">Kinase</keyword>
<name>A0A086LSD4_TOXGO</name>
<gene>
    <name evidence="1" type="ORF">TGRUB_294700C</name>
</gene>
<organism evidence="1 2">
    <name type="scientific">Toxoplasma gondii RUB</name>
    <dbReference type="NCBI Taxonomy" id="935652"/>
    <lineage>
        <taxon>Eukaryota</taxon>
        <taxon>Sar</taxon>
        <taxon>Alveolata</taxon>
        <taxon>Apicomplexa</taxon>
        <taxon>Conoidasida</taxon>
        <taxon>Coccidia</taxon>
        <taxon>Eucoccidiorida</taxon>
        <taxon>Eimeriorina</taxon>
        <taxon>Sarcocystidae</taxon>
        <taxon>Toxoplasma</taxon>
    </lineage>
</organism>
<dbReference type="EMBL" id="AFYV02002177">
    <property type="protein sequence ID" value="KFG59552.1"/>
    <property type="molecule type" value="Genomic_DNA"/>
</dbReference>
<dbReference type="Proteomes" id="UP000028834">
    <property type="component" value="Unassembled WGS sequence"/>
</dbReference>
<evidence type="ECO:0000313" key="2">
    <source>
        <dbReference type="Proteomes" id="UP000028834"/>
    </source>
</evidence>
<dbReference type="AlphaFoldDB" id="A0A086LSD4"/>
<proteinExistence type="predicted"/>
<feature type="non-terminal residue" evidence="1">
    <location>
        <position position="1"/>
    </location>
</feature>
<accession>A0A086LSD4</accession>
<dbReference type="VEuPathDB" id="ToxoDB:TGRUB_294700C"/>
<sequence length="103" mass="11003">YVRSQKQSPIAVSPWTGNPLSLANALLGVPATRDPALVKFSNVACLLHVFKVEEMPSALGENEGAPTYVMDVHSPALPGGQLPSNFLIVPGDLKGMKFFLDLN</sequence>
<dbReference type="GO" id="GO:0051734">
    <property type="term" value="F:ATP-dependent polynucleotide 5'-hydroxyl-kinase activity"/>
    <property type="evidence" value="ECO:0007669"/>
    <property type="project" value="UniProtKB-EC"/>
</dbReference>
<evidence type="ECO:0000313" key="1">
    <source>
        <dbReference type="EMBL" id="KFG59552.1"/>
    </source>
</evidence>
<keyword evidence="1" id="KW-0808">Transferase</keyword>
<protein>
    <submittedName>
        <fullName evidence="1">Polynucleotide 5'-hydroxyl-kinase</fullName>
        <ecNumber evidence="1">2.7.1.78</ecNumber>
    </submittedName>
</protein>